<dbReference type="PANTHER" id="PTHR31862">
    <property type="entry name" value="UPF0261 DOMAIN PROTEIN (AFU_ORTHOLOGUE AFUA_1G10120)"/>
    <property type="match status" value="1"/>
</dbReference>
<evidence type="ECO:0000259" key="2">
    <source>
        <dbReference type="Pfam" id="PF23189"/>
    </source>
</evidence>
<dbReference type="InterPro" id="IPR044122">
    <property type="entry name" value="UPF0261_N"/>
</dbReference>
<dbReference type="Pfam" id="PF06792">
    <property type="entry name" value="UPF0261"/>
    <property type="match status" value="1"/>
</dbReference>
<evidence type="ECO:0000313" key="4">
    <source>
        <dbReference type="Proteomes" id="UP000800092"/>
    </source>
</evidence>
<dbReference type="InterPro" id="IPR008322">
    <property type="entry name" value="UPF0261"/>
</dbReference>
<organism evidence="3 4">
    <name type="scientific">Viridothelium virens</name>
    <name type="common">Speckled blister lichen</name>
    <name type="synonym">Trypethelium virens</name>
    <dbReference type="NCBI Taxonomy" id="1048519"/>
    <lineage>
        <taxon>Eukaryota</taxon>
        <taxon>Fungi</taxon>
        <taxon>Dikarya</taxon>
        <taxon>Ascomycota</taxon>
        <taxon>Pezizomycotina</taxon>
        <taxon>Dothideomycetes</taxon>
        <taxon>Dothideomycetes incertae sedis</taxon>
        <taxon>Trypetheliales</taxon>
        <taxon>Trypetheliaceae</taxon>
        <taxon>Viridothelium</taxon>
    </lineage>
</organism>
<dbReference type="Pfam" id="PF23189">
    <property type="entry name" value="UPF0261_C"/>
    <property type="match status" value="1"/>
</dbReference>
<dbReference type="OrthoDB" id="10264588at2759"/>
<dbReference type="CDD" id="cd15488">
    <property type="entry name" value="Tm-1-like"/>
    <property type="match status" value="1"/>
</dbReference>
<sequence length="447" mass="47570">MTSIALLGTCDTKLHELLYLRDQLKSQGNFSVTLIDLGRSPVEHSSISISQDAVAGHAKDKNVDISSLPRGEVIKHMIQCAVPCVKTLYERGEICAAAAAGGSGGSSLACAVMREALPIGFPKMMISTVASGDTGPLVGETDITMMYSVVDIAGSNALLRNIFKNAAGAIVGMANAWSQAQQHPNQEDGARKRIGITMFGVTTPGVDTARQFLEEQFNCEVFVFHATGHGGQAMERLVRAGELDAVLDLTTTEICDHLMGGNMSAGPHRLETAAAAGIPYVLSLGATDMVNFGPKALVPEKYSKRHLYEHNPTVTLMRTTKDECTQIGNFIVDKLKSHSIRPELVQVVIPRGGVSMIATPGGPFADAEADAALFASIESGLRGTPIKVIGDRRDINDGQFAQDVAKRLVALFPANQVSTPPEVEAFYYDEATGAFMLANNPGLSPSR</sequence>
<dbReference type="AlphaFoldDB" id="A0A6A6HR59"/>
<proteinExistence type="predicted"/>
<dbReference type="Gene3D" id="3.40.50.12020">
    <property type="entry name" value="Uncharacterised protein family UPF0261, NN domain"/>
    <property type="match status" value="1"/>
</dbReference>
<evidence type="ECO:0000259" key="1">
    <source>
        <dbReference type="Pfam" id="PF06792"/>
    </source>
</evidence>
<dbReference type="EMBL" id="ML991771">
    <property type="protein sequence ID" value="KAF2240013.1"/>
    <property type="molecule type" value="Genomic_DNA"/>
</dbReference>
<dbReference type="NCBIfam" id="NF002674">
    <property type="entry name" value="PRK02399.1-2"/>
    <property type="match status" value="1"/>
</dbReference>
<keyword evidence="4" id="KW-1185">Reference proteome</keyword>
<accession>A0A6A6HR59</accession>
<gene>
    <name evidence="3" type="ORF">EV356DRAFT_7844</name>
</gene>
<feature type="domain" description="UPF0261" evidence="1">
    <location>
        <begin position="3"/>
        <end position="176"/>
    </location>
</feature>
<protein>
    <submittedName>
        <fullName evidence="3">UPF0261-domain-containing protein</fullName>
    </submittedName>
</protein>
<dbReference type="PANTHER" id="PTHR31862:SF1">
    <property type="entry name" value="UPF0261 DOMAIN PROTEIN (AFU_ORTHOLOGUE AFUA_1G10120)"/>
    <property type="match status" value="1"/>
</dbReference>
<dbReference type="InterPro" id="IPR056778">
    <property type="entry name" value="UPF0261_C"/>
</dbReference>
<dbReference type="PIRSF" id="PIRSF033271">
    <property type="entry name" value="UCP033271"/>
    <property type="match status" value="1"/>
</dbReference>
<dbReference type="InterPro" id="IPR051353">
    <property type="entry name" value="Tobamovirus_resist_UPF0261"/>
</dbReference>
<name>A0A6A6HR59_VIRVR</name>
<evidence type="ECO:0000313" key="3">
    <source>
        <dbReference type="EMBL" id="KAF2240013.1"/>
    </source>
</evidence>
<dbReference type="Proteomes" id="UP000800092">
    <property type="component" value="Unassembled WGS sequence"/>
</dbReference>
<dbReference type="Gene3D" id="3.40.50.12030">
    <property type="entry name" value="Uncharacterised protein family UPF0261, NC domain"/>
    <property type="match status" value="1"/>
</dbReference>
<reference evidence="3" key="1">
    <citation type="journal article" date="2020" name="Stud. Mycol.">
        <title>101 Dothideomycetes genomes: a test case for predicting lifestyles and emergence of pathogens.</title>
        <authorList>
            <person name="Haridas S."/>
            <person name="Albert R."/>
            <person name="Binder M."/>
            <person name="Bloem J."/>
            <person name="Labutti K."/>
            <person name="Salamov A."/>
            <person name="Andreopoulos B."/>
            <person name="Baker S."/>
            <person name="Barry K."/>
            <person name="Bills G."/>
            <person name="Bluhm B."/>
            <person name="Cannon C."/>
            <person name="Castanera R."/>
            <person name="Culley D."/>
            <person name="Daum C."/>
            <person name="Ezra D."/>
            <person name="Gonzalez J."/>
            <person name="Henrissat B."/>
            <person name="Kuo A."/>
            <person name="Liang C."/>
            <person name="Lipzen A."/>
            <person name="Lutzoni F."/>
            <person name="Magnuson J."/>
            <person name="Mondo S."/>
            <person name="Nolan M."/>
            <person name="Ohm R."/>
            <person name="Pangilinan J."/>
            <person name="Park H.-J."/>
            <person name="Ramirez L."/>
            <person name="Alfaro M."/>
            <person name="Sun H."/>
            <person name="Tritt A."/>
            <person name="Yoshinaga Y."/>
            <person name="Zwiers L.-H."/>
            <person name="Turgeon B."/>
            <person name="Goodwin S."/>
            <person name="Spatafora J."/>
            <person name="Crous P."/>
            <person name="Grigoriev I."/>
        </authorList>
    </citation>
    <scope>NUCLEOTIDE SEQUENCE</scope>
    <source>
        <strain evidence="3">Tuck. ex Michener</strain>
    </source>
</reference>
<feature type="domain" description="UPF0261" evidence="2">
    <location>
        <begin position="191"/>
        <end position="411"/>
    </location>
</feature>